<comment type="caution">
    <text evidence="2">The sequence shown here is derived from an EMBL/GenBank/DDBJ whole genome shotgun (WGS) entry which is preliminary data.</text>
</comment>
<proteinExistence type="predicted"/>
<dbReference type="Proteomes" id="UP001357485">
    <property type="component" value="Unassembled WGS sequence"/>
</dbReference>
<evidence type="ECO:0000313" key="3">
    <source>
        <dbReference type="Proteomes" id="UP001357485"/>
    </source>
</evidence>
<protein>
    <submittedName>
        <fullName evidence="2">Translational activator of GCN4</fullName>
    </submittedName>
</protein>
<dbReference type="InterPro" id="IPR016024">
    <property type="entry name" value="ARM-type_fold"/>
</dbReference>
<reference evidence="2 3" key="1">
    <citation type="submission" date="2023-08" db="EMBL/GenBank/DDBJ databases">
        <title>Black Yeasts Isolated from many extreme environments.</title>
        <authorList>
            <person name="Coleine C."/>
            <person name="Stajich J.E."/>
            <person name="Selbmann L."/>
        </authorList>
    </citation>
    <scope>NUCLEOTIDE SEQUENCE [LARGE SCALE GENOMIC DNA]</scope>
    <source>
        <strain evidence="2 3">CCFEE 536</strain>
    </source>
</reference>
<dbReference type="EMBL" id="JAVRRA010019006">
    <property type="protein sequence ID" value="KAK5186104.1"/>
    <property type="molecule type" value="Genomic_DNA"/>
</dbReference>
<keyword evidence="3" id="KW-1185">Reference proteome</keyword>
<gene>
    <name evidence="2" type="primary">GCN1_5</name>
    <name evidence="2" type="ORF">LTR16_009708</name>
</gene>
<keyword evidence="1" id="KW-0677">Repeat</keyword>
<dbReference type="Gene3D" id="1.25.10.10">
    <property type="entry name" value="Leucine-rich Repeat Variant"/>
    <property type="match status" value="1"/>
</dbReference>
<dbReference type="PANTHER" id="PTHR23346">
    <property type="entry name" value="TRANSLATIONAL ACTIVATOR GCN1-RELATED"/>
    <property type="match status" value="1"/>
</dbReference>
<accession>A0ABR0LJG1</accession>
<dbReference type="Pfam" id="PF25801">
    <property type="entry name" value="HEAT_GCN1_C_2"/>
    <property type="match status" value="1"/>
</dbReference>
<name>A0ABR0LJG1_9PEZI</name>
<organism evidence="2 3">
    <name type="scientific">Cryomyces antarcticus</name>
    <dbReference type="NCBI Taxonomy" id="329879"/>
    <lineage>
        <taxon>Eukaryota</taxon>
        <taxon>Fungi</taxon>
        <taxon>Dikarya</taxon>
        <taxon>Ascomycota</taxon>
        <taxon>Pezizomycotina</taxon>
        <taxon>Dothideomycetes</taxon>
        <taxon>Dothideomycetes incertae sedis</taxon>
        <taxon>Cryomyces</taxon>
    </lineage>
</organism>
<dbReference type="InterPro" id="IPR011989">
    <property type="entry name" value="ARM-like"/>
</dbReference>
<evidence type="ECO:0000313" key="2">
    <source>
        <dbReference type="EMBL" id="KAK5186104.1"/>
    </source>
</evidence>
<sequence>EVLRTRAAKALGTLITLTPRIDPLIAELVTGSKTSDAGVRNAMLKALYEVVSKAGVNMNEISRNSILGLMDTDANDGDDAMTMTNARLLGALVKVLPDDAATNLIK</sequence>
<evidence type="ECO:0000256" key="1">
    <source>
        <dbReference type="ARBA" id="ARBA00022737"/>
    </source>
</evidence>
<dbReference type="SUPFAM" id="SSF48371">
    <property type="entry name" value="ARM repeat"/>
    <property type="match status" value="1"/>
</dbReference>
<feature type="non-terminal residue" evidence="2">
    <location>
        <position position="1"/>
    </location>
</feature>
<dbReference type="PANTHER" id="PTHR23346:SF7">
    <property type="entry name" value="STALLED RIBOSOME SENSOR GCN1"/>
    <property type="match status" value="1"/>
</dbReference>